<dbReference type="AlphaFoldDB" id="A0A8S1HY56"/>
<evidence type="ECO:0000256" key="1">
    <source>
        <dbReference type="SAM" id="Phobius"/>
    </source>
</evidence>
<keyword evidence="1" id="KW-1133">Transmembrane helix</keyword>
<keyword evidence="1" id="KW-0472">Membrane</keyword>
<dbReference type="Proteomes" id="UP000835052">
    <property type="component" value="Unassembled WGS sequence"/>
</dbReference>
<keyword evidence="1" id="KW-0812">Transmembrane</keyword>
<gene>
    <name evidence="3" type="ORF">CAUJ_LOCUS15747</name>
</gene>
<evidence type="ECO:0008006" key="5">
    <source>
        <dbReference type="Google" id="ProtNLM"/>
    </source>
</evidence>
<keyword evidence="2" id="KW-0732">Signal</keyword>
<comment type="caution">
    <text evidence="3">The sequence shown here is derived from an EMBL/GenBank/DDBJ whole genome shotgun (WGS) entry which is preliminary data.</text>
</comment>
<protein>
    <recommendedName>
        <fullName evidence="5">Receptor L-domain domain-containing protein</fullName>
    </recommendedName>
</protein>
<keyword evidence="4" id="KW-1185">Reference proteome</keyword>
<organism evidence="3 4">
    <name type="scientific">Caenorhabditis auriculariae</name>
    <dbReference type="NCBI Taxonomy" id="2777116"/>
    <lineage>
        <taxon>Eukaryota</taxon>
        <taxon>Metazoa</taxon>
        <taxon>Ecdysozoa</taxon>
        <taxon>Nematoda</taxon>
        <taxon>Chromadorea</taxon>
        <taxon>Rhabditida</taxon>
        <taxon>Rhabditina</taxon>
        <taxon>Rhabditomorpha</taxon>
        <taxon>Rhabditoidea</taxon>
        <taxon>Rhabditidae</taxon>
        <taxon>Peloderinae</taxon>
        <taxon>Caenorhabditis</taxon>
    </lineage>
</organism>
<accession>A0A8S1HY56</accession>
<sequence>MKIKLPKLPSVAIFLSLVVSLGSSSALVSARKELKVANLRRVFCTKPVFGIVDDETCGYEQLCNCLRDEIVLKNLLGDSLNKGAALALTLLTSSRIELEDNKDVIHFGQLEEISFNATDSQEFPEALIRIRRTNVTEDSFKVLKSINISPLESYCIKGTIFDIDYMHPKPWKVLKDLEKKVLEPCATLLATKPPGSTRTLNKGTTSAPAPQGETLYGAVVNLVAIILWVFLTVGLFLRMDRKLKKQRRKPTKR</sequence>
<evidence type="ECO:0000313" key="3">
    <source>
        <dbReference type="EMBL" id="CAD6199848.1"/>
    </source>
</evidence>
<feature type="signal peptide" evidence="2">
    <location>
        <begin position="1"/>
        <end position="30"/>
    </location>
</feature>
<proteinExistence type="predicted"/>
<dbReference type="EMBL" id="CAJGYM010000208">
    <property type="protein sequence ID" value="CAD6199848.1"/>
    <property type="molecule type" value="Genomic_DNA"/>
</dbReference>
<reference evidence="3" key="1">
    <citation type="submission" date="2020-10" db="EMBL/GenBank/DDBJ databases">
        <authorList>
            <person name="Kikuchi T."/>
        </authorList>
    </citation>
    <scope>NUCLEOTIDE SEQUENCE</scope>
    <source>
        <strain evidence="3">NKZ352</strain>
    </source>
</reference>
<feature type="chain" id="PRO_5035888259" description="Receptor L-domain domain-containing protein" evidence="2">
    <location>
        <begin position="31"/>
        <end position="253"/>
    </location>
</feature>
<name>A0A8S1HY56_9PELO</name>
<evidence type="ECO:0000256" key="2">
    <source>
        <dbReference type="SAM" id="SignalP"/>
    </source>
</evidence>
<feature type="transmembrane region" description="Helical" evidence="1">
    <location>
        <begin position="215"/>
        <end position="237"/>
    </location>
</feature>
<evidence type="ECO:0000313" key="4">
    <source>
        <dbReference type="Proteomes" id="UP000835052"/>
    </source>
</evidence>